<dbReference type="Pfam" id="PF23625">
    <property type="entry name" value="UIM_2"/>
    <property type="match status" value="2"/>
</dbReference>
<evidence type="ECO:0000256" key="4">
    <source>
        <dbReference type="PROSITE-ProRule" id="PRU00239"/>
    </source>
</evidence>
<dbReference type="InterPro" id="IPR000169">
    <property type="entry name" value="Pept_cys_AS"/>
</dbReference>
<feature type="domain" description="CCHC-type" evidence="6">
    <location>
        <begin position="602"/>
        <end position="616"/>
    </location>
</feature>
<organism evidence="8 9">
    <name type="scientific">Effrenium voratum</name>
    <dbReference type="NCBI Taxonomy" id="2562239"/>
    <lineage>
        <taxon>Eukaryota</taxon>
        <taxon>Sar</taxon>
        <taxon>Alveolata</taxon>
        <taxon>Dinophyceae</taxon>
        <taxon>Suessiales</taxon>
        <taxon>Symbiodiniaceae</taxon>
        <taxon>Effrenium</taxon>
    </lineage>
</organism>
<comment type="similarity">
    <text evidence="1">Belongs to the peptidase C2 family.</text>
</comment>
<dbReference type="GO" id="GO:0005737">
    <property type="term" value="C:cytoplasm"/>
    <property type="evidence" value="ECO:0007669"/>
    <property type="project" value="TreeGrafter"/>
</dbReference>
<dbReference type="InterPro" id="IPR001300">
    <property type="entry name" value="Peptidase_C2_calpain_cat"/>
</dbReference>
<evidence type="ECO:0000256" key="1">
    <source>
        <dbReference type="ARBA" id="ARBA00007623"/>
    </source>
</evidence>
<dbReference type="Pfam" id="PF00648">
    <property type="entry name" value="Peptidase_C2"/>
    <property type="match status" value="1"/>
</dbReference>
<feature type="region of interest" description="Disordered" evidence="5">
    <location>
        <begin position="733"/>
        <end position="759"/>
    </location>
</feature>
<dbReference type="GO" id="GO:0004198">
    <property type="term" value="F:calcium-dependent cysteine-type endopeptidase activity"/>
    <property type="evidence" value="ECO:0007669"/>
    <property type="project" value="InterPro"/>
</dbReference>
<dbReference type="PROSITE" id="PS00139">
    <property type="entry name" value="THIOL_PROTEASE_CYS"/>
    <property type="match status" value="1"/>
</dbReference>
<sequence>MSEHEVNGDDALTWLEEPPPEGSCLFVDEDFPAAATSIHGRKEEGWSDIPQCHCNLDAHQSTMKKEGVRGGRFWHCGRQRCSFFRWVTHLEKLSCRVWWQRFPDFVLVRDYGFRAQDLLQGAVGDCWFLSALAVVAQRPDLILRLFRGQTATRRDGRYSVQLFLNGRWREVVVDDQLPCVDAQQKRGDGSNLAFSRTKDGQLWVPLLEKAYAKAHGSYRAISGGSVAEALSDLTATPCETIDLDLAQPLELWERLVSFRAAELPMGCGTAGHPELEEVGLVGYHAYSILDVREIDAQEVPEQLRTSDSVVRLLRLRNPHGAGEWNRDWSDACVWTSEAAEALGAEGPTKVEDGTFWMDFMHFLMAFEVVDVCFARSWNCLSLENYFCAKAEASRLCRFAYVLRLESGAAVDISLLQATKRGTWARGERQRFYQPGDLSLLLLRNEQLLEASELVAWHFRCQPRSTLQVTLEAGSYLLLPFCLGAGPVATFGGPEAAAFTLRLHCSTALRCRSLASHSARLEPAAQRAMQAATRQAEVWPVEGAGEVLFLQKSEGGVVLLTAASQSSARLKLQVCAKASSVRIASGLCTSKQVPAEFEGRLPCNLCGRPGHPSRLCPVRRRRKCRDAVWRCYEVSLSLQSGQRQLCLIAVGDAMLGPARCTSNAGTSAGAIGGVGSLFEPWQLLPGELDQYRWAAEDEETQLARAIALSLADETQEEELQKALAESLAAGASDIARVEEEPKSKKTEARKKNEAKSSGEEVAEAIAELARQRGSITMNELNQDGNCKKLLKPLLKKHSVKLSKAWLLKFPQLLVSEESGSLTVRATDGYPEGG</sequence>
<keyword evidence="9" id="KW-1185">Reference proteome</keyword>
<dbReference type="PROSITE" id="PS50330">
    <property type="entry name" value="UIM"/>
    <property type="match status" value="1"/>
</dbReference>
<dbReference type="Proteomes" id="UP001178507">
    <property type="component" value="Unassembled WGS sequence"/>
</dbReference>
<dbReference type="GO" id="GO:0008270">
    <property type="term" value="F:zinc ion binding"/>
    <property type="evidence" value="ECO:0007669"/>
    <property type="project" value="UniProtKB-KW"/>
</dbReference>
<accession>A0AA36IXU0</accession>
<feature type="active site" evidence="2 4">
    <location>
        <position position="126"/>
    </location>
</feature>
<feature type="active site" evidence="2 4">
    <location>
        <position position="284"/>
    </location>
</feature>
<dbReference type="PROSITE" id="PS50158">
    <property type="entry name" value="ZF_CCHC"/>
    <property type="match status" value="1"/>
</dbReference>
<dbReference type="SUPFAM" id="SSF54001">
    <property type="entry name" value="Cysteine proteinases"/>
    <property type="match status" value="1"/>
</dbReference>
<dbReference type="AlphaFoldDB" id="A0AA36IXU0"/>
<evidence type="ECO:0000313" key="9">
    <source>
        <dbReference type="Proteomes" id="UP001178507"/>
    </source>
</evidence>
<keyword evidence="3" id="KW-0863">Zinc-finger</keyword>
<keyword evidence="3" id="KW-0479">Metal-binding</keyword>
<dbReference type="InterPro" id="IPR001878">
    <property type="entry name" value="Znf_CCHC"/>
</dbReference>
<dbReference type="SMART" id="SM00230">
    <property type="entry name" value="CysPc"/>
    <property type="match status" value="1"/>
</dbReference>
<dbReference type="GO" id="GO:0006508">
    <property type="term" value="P:proteolysis"/>
    <property type="evidence" value="ECO:0007669"/>
    <property type="project" value="UniProtKB-KW"/>
</dbReference>
<evidence type="ECO:0000313" key="8">
    <source>
        <dbReference type="EMBL" id="CAJ1395943.1"/>
    </source>
</evidence>
<dbReference type="InterPro" id="IPR038765">
    <property type="entry name" value="Papain-like_cys_pep_sf"/>
</dbReference>
<dbReference type="InterPro" id="IPR003903">
    <property type="entry name" value="UIM_dom"/>
</dbReference>
<evidence type="ECO:0000256" key="2">
    <source>
        <dbReference type="PIRSR" id="PIRSR622684-1"/>
    </source>
</evidence>
<dbReference type="EMBL" id="CAUJNA010003215">
    <property type="protein sequence ID" value="CAJ1395943.1"/>
    <property type="molecule type" value="Genomic_DNA"/>
</dbReference>
<dbReference type="PANTHER" id="PTHR10183:SF382">
    <property type="entry name" value="CALPAIN-15"/>
    <property type="match status" value="1"/>
</dbReference>
<name>A0AA36IXU0_9DINO</name>
<reference evidence="8" key="1">
    <citation type="submission" date="2023-08" db="EMBL/GenBank/DDBJ databases">
        <authorList>
            <person name="Chen Y."/>
            <person name="Shah S."/>
            <person name="Dougan E. K."/>
            <person name="Thang M."/>
            <person name="Chan C."/>
        </authorList>
    </citation>
    <scope>NUCLEOTIDE SEQUENCE</scope>
</reference>
<dbReference type="Gene3D" id="3.90.70.10">
    <property type="entry name" value="Cysteine proteinases"/>
    <property type="match status" value="1"/>
</dbReference>
<feature type="compositionally biased region" description="Basic and acidic residues" evidence="5">
    <location>
        <begin position="734"/>
        <end position="757"/>
    </location>
</feature>
<evidence type="ECO:0000256" key="5">
    <source>
        <dbReference type="SAM" id="MobiDB-lite"/>
    </source>
</evidence>
<keyword evidence="4" id="KW-0378">Hydrolase</keyword>
<dbReference type="CDD" id="cd00044">
    <property type="entry name" value="CysPc"/>
    <property type="match status" value="1"/>
</dbReference>
<keyword evidence="3" id="KW-0862">Zinc</keyword>
<evidence type="ECO:0000259" key="6">
    <source>
        <dbReference type="PROSITE" id="PS50158"/>
    </source>
</evidence>
<dbReference type="PANTHER" id="PTHR10183">
    <property type="entry name" value="CALPAIN"/>
    <property type="match status" value="1"/>
</dbReference>
<keyword evidence="4" id="KW-0645">Protease</keyword>
<dbReference type="GO" id="GO:0003676">
    <property type="term" value="F:nucleic acid binding"/>
    <property type="evidence" value="ECO:0007669"/>
    <property type="project" value="InterPro"/>
</dbReference>
<proteinExistence type="inferred from homology"/>
<gene>
    <name evidence="8" type="ORF">EVOR1521_LOCUS20253</name>
</gene>
<feature type="active site" evidence="2 4">
    <location>
        <position position="317"/>
    </location>
</feature>
<dbReference type="PROSITE" id="PS50203">
    <property type="entry name" value="CALPAIN_CAT"/>
    <property type="match status" value="1"/>
</dbReference>
<evidence type="ECO:0000256" key="3">
    <source>
        <dbReference type="PROSITE-ProRule" id="PRU00047"/>
    </source>
</evidence>
<evidence type="ECO:0000259" key="7">
    <source>
        <dbReference type="PROSITE" id="PS50203"/>
    </source>
</evidence>
<feature type="domain" description="Calpain catalytic" evidence="7">
    <location>
        <begin position="25"/>
        <end position="375"/>
    </location>
</feature>
<keyword evidence="4" id="KW-0788">Thiol protease</keyword>
<comment type="caution">
    <text evidence="8">The sequence shown here is derived from an EMBL/GenBank/DDBJ whole genome shotgun (WGS) entry which is preliminary data.</text>
</comment>
<protein>
    <submittedName>
        <fullName evidence="8">Uncharacterized protein</fullName>
    </submittedName>
</protein>
<dbReference type="InterPro" id="IPR022684">
    <property type="entry name" value="Calpain_cysteine_protease"/>
</dbReference>